<feature type="transmembrane region" description="Helical" evidence="7">
    <location>
        <begin position="338"/>
        <end position="358"/>
    </location>
</feature>
<keyword evidence="7" id="KW-0812">Transmembrane</keyword>
<dbReference type="PANTHER" id="PTHR43289:SF6">
    <property type="entry name" value="SERINE_THREONINE-PROTEIN KINASE NEKL-3"/>
    <property type="match status" value="1"/>
</dbReference>
<keyword evidence="4" id="KW-0547">Nucleotide-binding</keyword>
<dbReference type="PROSITE" id="PS00108">
    <property type="entry name" value="PROTEIN_KINASE_ST"/>
    <property type="match status" value="1"/>
</dbReference>
<proteinExistence type="predicted"/>
<keyword evidence="5 9" id="KW-0418">Kinase</keyword>
<gene>
    <name evidence="9" type="ORF">ABRP34_01490</name>
</gene>
<dbReference type="RefSeq" id="WP_353711976.1">
    <property type="nucleotide sequence ID" value="NZ_CP159279.1"/>
</dbReference>
<dbReference type="AlphaFoldDB" id="A0AAU8ESU6"/>
<evidence type="ECO:0000313" key="9">
    <source>
        <dbReference type="EMBL" id="XCH11716.1"/>
    </source>
</evidence>
<dbReference type="EC" id="2.7.11.1" evidence="1"/>
<dbReference type="EMBL" id="CP159279">
    <property type="protein sequence ID" value="XCH11716.1"/>
    <property type="molecule type" value="Genomic_DNA"/>
</dbReference>
<dbReference type="InterPro" id="IPR011009">
    <property type="entry name" value="Kinase-like_dom_sf"/>
</dbReference>
<dbReference type="InterPro" id="IPR000719">
    <property type="entry name" value="Prot_kinase_dom"/>
</dbReference>
<dbReference type="Gene3D" id="3.30.200.20">
    <property type="entry name" value="Phosphorylase Kinase, domain 1"/>
    <property type="match status" value="1"/>
</dbReference>
<dbReference type="PROSITE" id="PS50011">
    <property type="entry name" value="PROTEIN_KINASE_DOM"/>
    <property type="match status" value="1"/>
</dbReference>
<keyword evidence="2" id="KW-0723">Serine/threonine-protein kinase</keyword>
<dbReference type="PANTHER" id="PTHR43289">
    <property type="entry name" value="MITOGEN-ACTIVATED PROTEIN KINASE KINASE KINASE 20-RELATED"/>
    <property type="match status" value="1"/>
</dbReference>
<feature type="domain" description="Protein kinase" evidence="8">
    <location>
        <begin position="17"/>
        <end position="284"/>
    </location>
</feature>
<dbReference type="Gene3D" id="1.10.510.10">
    <property type="entry name" value="Transferase(Phosphotransferase) domain 1"/>
    <property type="match status" value="1"/>
</dbReference>
<accession>A0AAU8ESU6</accession>
<evidence type="ECO:0000256" key="6">
    <source>
        <dbReference type="ARBA" id="ARBA00022840"/>
    </source>
</evidence>
<keyword evidence="6" id="KW-0067">ATP-binding</keyword>
<evidence type="ECO:0000256" key="1">
    <source>
        <dbReference type="ARBA" id="ARBA00012513"/>
    </source>
</evidence>
<evidence type="ECO:0000259" key="8">
    <source>
        <dbReference type="PROSITE" id="PS50011"/>
    </source>
</evidence>
<protein>
    <recommendedName>
        <fullName evidence="1">non-specific serine/threonine protein kinase</fullName>
        <ecNumber evidence="1">2.7.11.1</ecNumber>
    </recommendedName>
</protein>
<sequence>MGFTPNYLDPGTVLAGYQIESMIARGGMGVVYRAFDVQLNRPVALKLLAPEFAANDKFRQRFVRESRLAASVDHPNILPIYGAGESSGLLYIAMRYVRGTDVRAELEARGALPLAEVIRILGDTASALDAAHAAGLVHRDVKPGNILLSEDRADVHRHVYLTDFGLTKRTTSATGVTTAGHFLGTLDYVAPEQIRGEYVDGRADVYALACVAYTLLTGHPPFDHDDDSAQLWAHMTEEPPFLCAERPEVPSEIGLVIQAGMAKRREDRPASCGALIGMMTPPSLANPPPVDSPGVAAGSAPEDANYDAVSPLRATPVQHGRPPGGSWHAAMALLKGKAWIPMALVAALFLIFGASLVLPQMSATNERVLFRSEGVPYTLEIPKSWTHHIRERGESTVSVLSAADITALFADEPEAMAATARIVDLEPASVVGLAIYHRSPPVSNVLPAARIDAVEALLPGQAAKLTDRGPLTFGEVKARRMDGILPLSSTVTLQVRVCALETDPSQLLVFFAPSRLFEENVRVFDEVANSLRQPK</sequence>
<reference evidence="9" key="1">
    <citation type="submission" date="2024-06" db="EMBL/GenBank/DDBJ databases">
        <title>Biodegradation of dimethachlon by Arthrobacter sp. K5: mechanistic insights and ecological implications.</title>
        <authorList>
            <person name="Hu S."/>
            <person name="Lu P."/>
        </authorList>
    </citation>
    <scope>NUCLEOTIDE SEQUENCE</scope>
    <source>
        <strain evidence="9">K5</strain>
    </source>
</reference>
<evidence type="ECO:0000256" key="5">
    <source>
        <dbReference type="ARBA" id="ARBA00022777"/>
    </source>
</evidence>
<organism evidence="9">
    <name type="scientific">Arthrobacter sp. K5</name>
    <dbReference type="NCBI Taxonomy" id="2839623"/>
    <lineage>
        <taxon>Bacteria</taxon>
        <taxon>Bacillati</taxon>
        <taxon>Actinomycetota</taxon>
        <taxon>Actinomycetes</taxon>
        <taxon>Micrococcales</taxon>
        <taxon>Micrococcaceae</taxon>
        <taxon>Arthrobacter</taxon>
    </lineage>
</organism>
<name>A0AAU8ESU6_9MICC</name>
<keyword evidence="7" id="KW-0472">Membrane</keyword>
<dbReference type="GO" id="GO:0004674">
    <property type="term" value="F:protein serine/threonine kinase activity"/>
    <property type="evidence" value="ECO:0007669"/>
    <property type="project" value="UniProtKB-KW"/>
</dbReference>
<dbReference type="CDD" id="cd14014">
    <property type="entry name" value="STKc_PknB_like"/>
    <property type="match status" value="1"/>
</dbReference>
<evidence type="ECO:0000256" key="3">
    <source>
        <dbReference type="ARBA" id="ARBA00022679"/>
    </source>
</evidence>
<keyword evidence="3 9" id="KW-0808">Transferase</keyword>
<evidence type="ECO:0000256" key="4">
    <source>
        <dbReference type="ARBA" id="ARBA00022741"/>
    </source>
</evidence>
<evidence type="ECO:0000256" key="7">
    <source>
        <dbReference type="SAM" id="Phobius"/>
    </source>
</evidence>
<dbReference type="SMART" id="SM00220">
    <property type="entry name" value="S_TKc"/>
    <property type="match status" value="1"/>
</dbReference>
<dbReference type="Pfam" id="PF00069">
    <property type="entry name" value="Pkinase"/>
    <property type="match status" value="1"/>
</dbReference>
<dbReference type="InterPro" id="IPR008271">
    <property type="entry name" value="Ser/Thr_kinase_AS"/>
</dbReference>
<evidence type="ECO:0000256" key="2">
    <source>
        <dbReference type="ARBA" id="ARBA00022527"/>
    </source>
</evidence>
<keyword evidence="7" id="KW-1133">Transmembrane helix</keyword>
<dbReference type="SUPFAM" id="SSF56112">
    <property type="entry name" value="Protein kinase-like (PK-like)"/>
    <property type="match status" value="1"/>
</dbReference>
<dbReference type="GO" id="GO:0005524">
    <property type="term" value="F:ATP binding"/>
    <property type="evidence" value="ECO:0007669"/>
    <property type="project" value="UniProtKB-KW"/>
</dbReference>